<dbReference type="InterPro" id="IPR046947">
    <property type="entry name" value="LytR-like"/>
</dbReference>
<dbReference type="STRING" id="745368.SAMN02745178_01870"/>
<keyword evidence="3" id="KW-0597">Phosphoprotein</keyword>
<dbReference type="AlphaFoldDB" id="A0A1T4XI40"/>
<evidence type="ECO:0000313" key="7">
    <source>
        <dbReference type="Proteomes" id="UP000190286"/>
    </source>
</evidence>
<evidence type="ECO:0000256" key="3">
    <source>
        <dbReference type="PROSITE-ProRule" id="PRU00169"/>
    </source>
</evidence>
<dbReference type="Gene3D" id="2.40.50.1020">
    <property type="entry name" value="LytTr DNA-binding domain"/>
    <property type="match status" value="1"/>
</dbReference>
<dbReference type="SMART" id="SM00850">
    <property type="entry name" value="LytTR"/>
    <property type="match status" value="1"/>
</dbReference>
<dbReference type="EMBL" id="FUYF01000010">
    <property type="protein sequence ID" value="SKA88775.1"/>
    <property type="molecule type" value="Genomic_DNA"/>
</dbReference>
<dbReference type="InterPro" id="IPR001789">
    <property type="entry name" value="Sig_transdc_resp-reg_receiver"/>
</dbReference>
<gene>
    <name evidence="6" type="ORF">SAMN02745178_01870</name>
</gene>
<dbReference type="PROSITE" id="PS50930">
    <property type="entry name" value="HTH_LYTTR"/>
    <property type="match status" value="1"/>
</dbReference>
<protein>
    <recommendedName>
        <fullName evidence="1">Stage 0 sporulation protein A homolog</fullName>
    </recommendedName>
</protein>
<dbReference type="OrthoDB" id="1839448at2"/>
<sequence length="235" mass="26926">MNYIAVVEDSAQDRAVLDSYLEKYQQEKNCHFQITHFSDGDEIALGYKGGYDLILMDIEMTFMDGMSAAEEIRRADPEVLIIFITNSPQYAIKGYAVQALDYILKPLSYYAFCQRMNHVRELLGRRQKHFLTVPCAGGVQKLDASDIYYVEICDHDLLFHTKQGEVYSTGSMRDVEQKLPPENFFRSSKAYLVNLEHVDGIQDEDAIVNGERVQISRAKRKAFLAALNHYMGENI</sequence>
<dbReference type="Gene3D" id="3.40.50.2300">
    <property type="match status" value="1"/>
</dbReference>
<dbReference type="GeneID" id="93338326"/>
<dbReference type="Pfam" id="PF04397">
    <property type="entry name" value="LytTR"/>
    <property type="match status" value="1"/>
</dbReference>
<dbReference type="RefSeq" id="WP_078784785.1">
    <property type="nucleotide sequence ID" value="NZ_FUYF01000010.1"/>
</dbReference>
<dbReference type="GO" id="GO:0000156">
    <property type="term" value="F:phosphorelay response regulator activity"/>
    <property type="evidence" value="ECO:0007669"/>
    <property type="project" value="InterPro"/>
</dbReference>
<evidence type="ECO:0000256" key="2">
    <source>
        <dbReference type="ARBA" id="ARBA00024867"/>
    </source>
</evidence>
<dbReference type="PANTHER" id="PTHR37299:SF1">
    <property type="entry name" value="STAGE 0 SPORULATION PROTEIN A HOMOLOG"/>
    <property type="match status" value="1"/>
</dbReference>
<organism evidence="6 7">
    <name type="scientific">Gemmiger formicilis</name>
    <dbReference type="NCBI Taxonomy" id="745368"/>
    <lineage>
        <taxon>Bacteria</taxon>
        <taxon>Bacillati</taxon>
        <taxon>Bacillota</taxon>
        <taxon>Clostridia</taxon>
        <taxon>Eubacteriales</taxon>
        <taxon>Gemmiger</taxon>
    </lineage>
</organism>
<evidence type="ECO:0000256" key="1">
    <source>
        <dbReference type="ARBA" id="ARBA00018672"/>
    </source>
</evidence>
<dbReference type="InterPro" id="IPR007492">
    <property type="entry name" value="LytTR_DNA-bd_dom"/>
</dbReference>
<evidence type="ECO:0000313" key="6">
    <source>
        <dbReference type="EMBL" id="SKA88775.1"/>
    </source>
</evidence>
<dbReference type="Proteomes" id="UP000190286">
    <property type="component" value="Unassembled WGS sequence"/>
</dbReference>
<dbReference type="SMART" id="SM00448">
    <property type="entry name" value="REC"/>
    <property type="match status" value="1"/>
</dbReference>
<feature type="domain" description="HTH LytTR-type" evidence="5">
    <location>
        <begin position="131"/>
        <end position="229"/>
    </location>
</feature>
<reference evidence="6 7" key="1">
    <citation type="submission" date="2017-02" db="EMBL/GenBank/DDBJ databases">
        <authorList>
            <person name="Peterson S.W."/>
        </authorList>
    </citation>
    <scope>NUCLEOTIDE SEQUENCE [LARGE SCALE GENOMIC DNA]</scope>
    <source>
        <strain evidence="6 7">ATCC 27749</strain>
    </source>
</reference>
<evidence type="ECO:0000259" key="5">
    <source>
        <dbReference type="PROSITE" id="PS50930"/>
    </source>
</evidence>
<dbReference type="SUPFAM" id="SSF52172">
    <property type="entry name" value="CheY-like"/>
    <property type="match status" value="1"/>
</dbReference>
<dbReference type="Pfam" id="PF00072">
    <property type="entry name" value="Response_reg"/>
    <property type="match status" value="1"/>
</dbReference>
<accession>A0A1T4XI40</accession>
<evidence type="ECO:0000259" key="4">
    <source>
        <dbReference type="PROSITE" id="PS50110"/>
    </source>
</evidence>
<proteinExistence type="predicted"/>
<dbReference type="GO" id="GO:0003677">
    <property type="term" value="F:DNA binding"/>
    <property type="evidence" value="ECO:0007669"/>
    <property type="project" value="InterPro"/>
</dbReference>
<keyword evidence="7" id="KW-1185">Reference proteome</keyword>
<feature type="modified residue" description="4-aspartylphosphate" evidence="3">
    <location>
        <position position="57"/>
    </location>
</feature>
<dbReference type="PROSITE" id="PS50110">
    <property type="entry name" value="RESPONSE_REGULATORY"/>
    <property type="match status" value="1"/>
</dbReference>
<feature type="domain" description="Response regulatory" evidence="4">
    <location>
        <begin position="3"/>
        <end position="120"/>
    </location>
</feature>
<name>A0A1T4XI40_9FIRM</name>
<comment type="function">
    <text evidence="2">May play the central regulatory role in sporulation. It may be an element of the effector pathway responsible for the activation of sporulation genes in response to nutritional stress. Spo0A may act in concert with spo0H (a sigma factor) to control the expression of some genes that are critical to the sporulation process.</text>
</comment>
<dbReference type="PANTHER" id="PTHR37299">
    <property type="entry name" value="TRANSCRIPTIONAL REGULATOR-RELATED"/>
    <property type="match status" value="1"/>
</dbReference>
<dbReference type="InterPro" id="IPR011006">
    <property type="entry name" value="CheY-like_superfamily"/>
</dbReference>